<dbReference type="PANTHER" id="PTHR43040">
    <property type="entry name" value="RIBONUCLEASE D"/>
    <property type="match status" value="1"/>
</dbReference>
<reference evidence="2 3" key="1">
    <citation type="journal article" date="2018" name="Evol. Lett.">
        <title>Horizontal gene cluster transfer increased hallucinogenic mushroom diversity.</title>
        <authorList>
            <person name="Reynolds H.T."/>
            <person name="Vijayakumar V."/>
            <person name="Gluck-Thaler E."/>
            <person name="Korotkin H.B."/>
            <person name="Matheny P.B."/>
            <person name="Slot J.C."/>
        </authorList>
    </citation>
    <scope>NUCLEOTIDE SEQUENCE [LARGE SCALE GENOMIC DNA]</scope>
    <source>
        <strain evidence="2 3">2629</strain>
    </source>
</reference>
<dbReference type="PANTHER" id="PTHR43040:SF1">
    <property type="entry name" value="RIBONUCLEASE D"/>
    <property type="match status" value="1"/>
</dbReference>
<dbReference type="InterPro" id="IPR012337">
    <property type="entry name" value="RNaseH-like_sf"/>
</dbReference>
<evidence type="ECO:0000313" key="2">
    <source>
        <dbReference type="EMBL" id="PPQ80271.1"/>
    </source>
</evidence>
<sequence>MTSHYNIVFVDTPTTLIDCLEDISSPNGTHARDLAIDLEGVNLSRDGRIAIIQIVAKGSTTVWIVDVTTLGQHAFNHCSPNGQSLRGILEDANITKLFFDVRNDSDALYAHFGVEMQNVLDLQLLDVASRRSKNMNVLYVSGLARCIDIHLNGPAGWLETKEAGTRLFSPERGGSYEVFEQRPIDPVILRYSAQDVVLLFRLREVLESKIGRFRTNWMNRVVAASASRVAESMRPTYRPHGYHKAFAQGF</sequence>
<dbReference type="Pfam" id="PF01612">
    <property type="entry name" value="DNA_pol_A_exo1"/>
    <property type="match status" value="1"/>
</dbReference>
<dbReference type="EMBL" id="NHTK01005372">
    <property type="protein sequence ID" value="PPQ80271.1"/>
    <property type="molecule type" value="Genomic_DNA"/>
</dbReference>
<organism evidence="2 3">
    <name type="scientific">Panaeolus cyanescens</name>
    <dbReference type="NCBI Taxonomy" id="181874"/>
    <lineage>
        <taxon>Eukaryota</taxon>
        <taxon>Fungi</taxon>
        <taxon>Dikarya</taxon>
        <taxon>Basidiomycota</taxon>
        <taxon>Agaricomycotina</taxon>
        <taxon>Agaricomycetes</taxon>
        <taxon>Agaricomycetidae</taxon>
        <taxon>Agaricales</taxon>
        <taxon>Agaricineae</taxon>
        <taxon>Galeropsidaceae</taxon>
        <taxon>Panaeolus</taxon>
    </lineage>
</organism>
<dbReference type="AlphaFoldDB" id="A0A409WP54"/>
<keyword evidence="3" id="KW-1185">Reference proteome</keyword>
<comment type="caution">
    <text evidence="2">The sequence shown here is derived from an EMBL/GenBank/DDBJ whole genome shotgun (WGS) entry which is preliminary data.</text>
</comment>
<dbReference type="InterPro" id="IPR036397">
    <property type="entry name" value="RNaseH_sf"/>
</dbReference>
<accession>A0A409WP54</accession>
<dbReference type="SUPFAM" id="SSF53098">
    <property type="entry name" value="Ribonuclease H-like"/>
    <property type="match status" value="1"/>
</dbReference>
<name>A0A409WP54_9AGAR</name>
<dbReference type="SMART" id="SM00474">
    <property type="entry name" value="35EXOc"/>
    <property type="match status" value="1"/>
</dbReference>
<dbReference type="InterPro" id="IPR002562">
    <property type="entry name" value="3'-5'_exonuclease_dom"/>
</dbReference>
<dbReference type="STRING" id="181874.A0A409WP54"/>
<dbReference type="Proteomes" id="UP000284842">
    <property type="component" value="Unassembled WGS sequence"/>
</dbReference>
<gene>
    <name evidence="2" type="ORF">CVT24_006603</name>
</gene>
<dbReference type="InParanoid" id="A0A409WP54"/>
<feature type="domain" description="3'-5' exonuclease" evidence="1">
    <location>
        <begin position="7"/>
        <end position="211"/>
    </location>
</feature>
<dbReference type="GO" id="GO:0008408">
    <property type="term" value="F:3'-5' exonuclease activity"/>
    <property type="evidence" value="ECO:0007669"/>
    <property type="project" value="InterPro"/>
</dbReference>
<evidence type="ECO:0000313" key="3">
    <source>
        <dbReference type="Proteomes" id="UP000284842"/>
    </source>
</evidence>
<proteinExistence type="predicted"/>
<protein>
    <recommendedName>
        <fullName evidence="1">3'-5' exonuclease domain-containing protein</fullName>
    </recommendedName>
</protein>
<evidence type="ECO:0000259" key="1">
    <source>
        <dbReference type="SMART" id="SM00474"/>
    </source>
</evidence>
<dbReference type="GO" id="GO:0006139">
    <property type="term" value="P:nucleobase-containing compound metabolic process"/>
    <property type="evidence" value="ECO:0007669"/>
    <property type="project" value="InterPro"/>
</dbReference>
<dbReference type="Gene3D" id="3.30.420.10">
    <property type="entry name" value="Ribonuclease H-like superfamily/Ribonuclease H"/>
    <property type="match status" value="1"/>
</dbReference>
<dbReference type="GO" id="GO:0003676">
    <property type="term" value="F:nucleic acid binding"/>
    <property type="evidence" value="ECO:0007669"/>
    <property type="project" value="InterPro"/>
</dbReference>
<dbReference type="OrthoDB" id="26838at2759"/>